<dbReference type="GO" id="GO:0046933">
    <property type="term" value="F:proton-transporting ATP synthase activity, rotational mechanism"/>
    <property type="evidence" value="ECO:0007669"/>
    <property type="project" value="UniProtKB-UniRule"/>
</dbReference>
<dbReference type="NCBIfam" id="TIGR01144">
    <property type="entry name" value="ATP_synt_b"/>
    <property type="match status" value="1"/>
</dbReference>
<evidence type="ECO:0000256" key="10">
    <source>
        <dbReference type="ARBA" id="ARBA00023310"/>
    </source>
</evidence>
<evidence type="ECO:0000256" key="9">
    <source>
        <dbReference type="ARBA" id="ARBA00023136"/>
    </source>
</evidence>
<keyword evidence="6 15" id="KW-0375">Hydrogen ion transport</keyword>
<sequence length="161" mass="18806">MNLNATILGQSISFILFVWFCVKYIWPPIILVIENRQKKIKDSLILSKNARKEFHITQKKMHEIIQEANFKAACILKRANEKKILILEQAKKKALQESKQITINAKSELQIEIERARKDLHSEIVNLSISIAEKIIKKNIKKNENQTLIDQLVMFLPQVKF</sequence>
<reference evidence="17 18" key="1">
    <citation type="submission" date="2018-12" db="EMBL/GenBank/DDBJ databases">
        <authorList>
            <person name="Chong R.A."/>
        </authorList>
    </citation>
    <scope>NUCLEOTIDE SEQUENCE [LARGE SCALE GENOMIC DNA]</scope>
    <source>
        <strain evidence="17 18">Mst</strain>
    </source>
</reference>
<evidence type="ECO:0000313" key="17">
    <source>
        <dbReference type="EMBL" id="QCI24127.1"/>
    </source>
</evidence>
<dbReference type="GO" id="GO:0046961">
    <property type="term" value="F:proton-transporting ATPase activity, rotational mechanism"/>
    <property type="evidence" value="ECO:0007669"/>
    <property type="project" value="TreeGrafter"/>
</dbReference>
<evidence type="ECO:0000256" key="1">
    <source>
        <dbReference type="ARBA" id="ARBA00005513"/>
    </source>
</evidence>
<dbReference type="EMBL" id="CP034861">
    <property type="protein sequence ID" value="QCI24127.1"/>
    <property type="molecule type" value="Genomic_DNA"/>
</dbReference>
<dbReference type="CDD" id="cd06503">
    <property type="entry name" value="ATP-synt_Fo_b"/>
    <property type="match status" value="1"/>
</dbReference>
<evidence type="ECO:0000256" key="2">
    <source>
        <dbReference type="ARBA" id="ARBA00022448"/>
    </source>
</evidence>
<dbReference type="OrthoDB" id="9788020at2"/>
<dbReference type="AlphaFoldDB" id="A0A4D6Y472"/>
<keyword evidence="9 15" id="KW-0472">Membrane</keyword>
<dbReference type="PANTHER" id="PTHR33445">
    <property type="entry name" value="ATP SYNTHASE SUBUNIT B', CHLOROPLASTIC"/>
    <property type="match status" value="1"/>
</dbReference>
<comment type="function">
    <text evidence="11 15">F(1)F(0) ATP synthase produces ATP from ADP in the presence of a proton or sodium gradient. F-type ATPases consist of two structural domains, F(1) containing the extramembraneous catalytic core and F(0) containing the membrane proton channel, linked together by a central stalk and a peripheral stalk. During catalysis, ATP synthesis in the catalytic domain of F(1) is coupled via a rotary mechanism of the central stalk subunits to proton translocation.</text>
</comment>
<evidence type="ECO:0000256" key="14">
    <source>
        <dbReference type="ARBA" id="ARBA00037847"/>
    </source>
</evidence>
<dbReference type="InterPro" id="IPR002146">
    <property type="entry name" value="ATP_synth_b/b'su_bac/chlpt"/>
</dbReference>
<dbReference type="NCBIfam" id="NF004411">
    <property type="entry name" value="PRK05759.1-2"/>
    <property type="match status" value="1"/>
</dbReference>
<dbReference type="GO" id="GO:0012505">
    <property type="term" value="C:endomembrane system"/>
    <property type="evidence" value="ECO:0007669"/>
    <property type="project" value="UniProtKB-SubCell"/>
</dbReference>
<evidence type="ECO:0000256" key="12">
    <source>
        <dbReference type="ARBA" id="ARBA00025614"/>
    </source>
</evidence>
<evidence type="ECO:0000256" key="8">
    <source>
        <dbReference type="ARBA" id="ARBA00023065"/>
    </source>
</evidence>
<comment type="subunit">
    <text evidence="13">F-type ATPases have 2 components, F(1) - the catalytic core - and F(0) - the membrane proton channel. F(1) has five subunits: alpha(3), beta(3), gamma(1), delta(1), epsilon(1). F(0) has four main subunits: a(1), b(2) and c(10-14). The alpha and beta chains form an alternating ring which encloses part of the gamma chain. F(1) is attached to F(0) by a central stalk formed by the gamma and epsilon chains, while a peripheral stalk is formed by the delta and b chains.</text>
</comment>
<reference evidence="17 18" key="2">
    <citation type="submission" date="2019-05" db="EMBL/GenBank/DDBJ databases">
        <title>Genome evolution of the obligate endosymbiont Buchnera aphidicola.</title>
        <authorList>
            <person name="Moran N.A."/>
        </authorList>
    </citation>
    <scope>NUCLEOTIDE SEQUENCE [LARGE SCALE GENOMIC DNA]</scope>
    <source>
        <strain evidence="17 18">Mst</strain>
    </source>
</reference>
<dbReference type="HAMAP" id="MF_01398">
    <property type="entry name" value="ATP_synth_b_bprime"/>
    <property type="match status" value="1"/>
</dbReference>
<evidence type="ECO:0000256" key="16">
    <source>
        <dbReference type="RuleBase" id="RU003848"/>
    </source>
</evidence>
<dbReference type="Pfam" id="PF00430">
    <property type="entry name" value="ATP-synt_B"/>
    <property type="match status" value="1"/>
</dbReference>
<organism evidence="17 18">
    <name type="scientific">Buchnera aphidicola</name>
    <name type="common">Muscaphis stroyani</name>
    <dbReference type="NCBI Taxonomy" id="1241869"/>
    <lineage>
        <taxon>Bacteria</taxon>
        <taxon>Pseudomonadati</taxon>
        <taxon>Pseudomonadota</taxon>
        <taxon>Gammaproteobacteria</taxon>
        <taxon>Enterobacterales</taxon>
        <taxon>Erwiniaceae</taxon>
        <taxon>Buchnera</taxon>
    </lineage>
</organism>
<dbReference type="SUPFAM" id="SSF81573">
    <property type="entry name" value="F1F0 ATP synthase subunit B, membrane domain"/>
    <property type="match status" value="1"/>
</dbReference>
<dbReference type="GO" id="GO:0005886">
    <property type="term" value="C:plasma membrane"/>
    <property type="evidence" value="ECO:0007669"/>
    <property type="project" value="UniProtKB-SubCell"/>
</dbReference>
<name>A0A4D6Y472_9GAMM</name>
<keyword evidence="7 15" id="KW-1133">Transmembrane helix</keyword>
<evidence type="ECO:0000256" key="11">
    <source>
        <dbReference type="ARBA" id="ARBA00025198"/>
    </source>
</evidence>
<feature type="transmembrane region" description="Helical" evidence="15">
    <location>
        <begin position="12"/>
        <end position="33"/>
    </location>
</feature>
<evidence type="ECO:0000256" key="6">
    <source>
        <dbReference type="ARBA" id="ARBA00022781"/>
    </source>
</evidence>
<dbReference type="GO" id="GO:0016787">
    <property type="term" value="F:hydrolase activity"/>
    <property type="evidence" value="ECO:0007669"/>
    <property type="project" value="UniProtKB-KW"/>
</dbReference>
<comment type="subunit">
    <text evidence="15">F-type ATPases have 2 components, F(1) - the catalytic core - and F(0) - the membrane proton channel. F(1) has five subunits: alpha(3), beta(3), gamma(1), delta(1), epsilon(1). F(0) has three main subunits: a(1), b(2) and c(10-14). The alpha and beta chains form an alternating ring which encloses part of the gamma chain. F(1) is attached to F(0) by a central stalk formed by the gamma and epsilon chains, while a peripheral stalk is formed by the delta and b chains.</text>
</comment>
<dbReference type="InterPro" id="IPR005864">
    <property type="entry name" value="ATP_synth_F0_bsu_bac"/>
</dbReference>
<comment type="function">
    <text evidence="12">Component of the F(0) channel, it forms part of the peripheral stalk, linking F(1) to F(0). The b'-subunit is a diverged and duplicated form of b found in plants and photosynthetic bacteria.</text>
</comment>
<proteinExistence type="inferred from homology"/>
<evidence type="ECO:0000256" key="4">
    <source>
        <dbReference type="ARBA" id="ARBA00022547"/>
    </source>
</evidence>
<evidence type="ECO:0000256" key="15">
    <source>
        <dbReference type="HAMAP-Rule" id="MF_01398"/>
    </source>
</evidence>
<gene>
    <name evidence="15" type="primary">atpF</name>
    <name evidence="17" type="ORF">D9V75_00020</name>
</gene>
<accession>A0A4D6Y472</accession>
<protein>
    <recommendedName>
        <fullName evidence="15">ATP synthase subunit b</fullName>
    </recommendedName>
    <alternativeName>
        <fullName evidence="15">ATP synthase F(0) sector subunit b</fullName>
    </alternativeName>
    <alternativeName>
        <fullName evidence="15">ATPase subunit I</fullName>
    </alternativeName>
    <alternativeName>
        <fullName evidence="15">F-type ATPase subunit b</fullName>
        <shortName evidence="15">F-ATPase subunit b</shortName>
    </alternativeName>
</protein>
<keyword evidence="8 15" id="KW-0406">Ion transport</keyword>
<dbReference type="Proteomes" id="UP000298673">
    <property type="component" value="Chromosome"/>
</dbReference>
<keyword evidence="2 15" id="KW-0813">Transport</keyword>
<keyword evidence="17" id="KW-0378">Hydrolase</keyword>
<dbReference type="RefSeq" id="WP_158343048.1">
    <property type="nucleotide sequence ID" value="NZ_CP034861.1"/>
</dbReference>
<dbReference type="InterPro" id="IPR028987">
    <property type="entry name" value="ATP_synth_B-like_membr_sf"/>
</dbReference>
<evidence type="ECO:0000313" key="18">
    <source>
        <dbReference type="Proteomes" id="UP000298673"/>
    </source>
</evidence>
<dbReference type="GO" id="GO:0045259">
    <property type="term" value="C:proton-transporting ATP synthase complex"/>
    <property type="evidence" value="ECO:0007669"/>
    <property type="project" value="UniProtKB-KW"/>
</dbReference>
<keyword evidence="3 15" id="KW-1003">Cell membrane</keyword>
<keyword evidence="5 15" id="KW-0812">Transmembrane</keyword>
<keyword evidence="4 15" id="KW-0138">CF(0)</keyword>
<dbReference type="PANTHER" id="PTHR33445:SF1">
    <property type="entry name" value="ATP SYNTHASE SUBUNIT B"/>
    <property type="match status" value="1"/>
</dbReference>
<evidence type="ECO:0000256" key="5">
    <source>
        <dbReference type="ARBA" id="ARBA00022692"/>
    </source>
</evidence>
<dbReference type="Gene3D" id="6.10.250.1580">
    <property type="match status" value="1"/>
</dbReference>
<comment type="similarity">
    <text evidence="1 15 16">Belongs to the ATPase B chain family.</text>
</comment>
<evidence type="ECO:0000256" key="3">
    <source>
        <dbReference type="ARBA" id="ARBA00022475"/>
    </source>
</evidence>
<keyword evidence="10 15" id="KW-0066">ATP synthesis</keyword>
<dbReference type="InterPro" id="IPR050059">
    <property type="entry name" value="ATP_synthase_B_chain"/>
</dbReference>
<evidence type="ECO:0000256" key="13">
    <source>
        <dbReference type="ARBA" id="ARBA00026054"/>
    </source>
</evidence>
<evidence type="ECO:0000256" key="7">
    <source>
        <dbReference type="ARBA" id="ARBA00022989"/>
    </source>
</evidence>
<comment type="subcellular location">
    <subcellularLocation>
        <location evidence="15">Cell membrane</location>
        <topology evidence="15">Single-pass membrane protein</topology>
    </subcellularLocation>
    <subcellularLocation>
        <location evidence="14">Endomembrane system</location>
        <topology evidence="14">Single-pass membrane protein</topology>
    </subcellularLocation>
</comment>